<organism evidence="2 3">
    <name type="scientific">Kribbella lupini</name>
    <dbReference type="NCBI Taxonomy" id="291602"/>
    <lineage>
        <taxon>Bacteria</taxon>
        <taxon>Bacillati</taxon>
        <taxon>Actinomycetota</taxon>
        <taxon>Actinomycetes</taxon>
        <taxon>Propionibacteriales</taxon>
        <taxon>Kribbellaceae</taxon>
        <taxon>Kribbella</taxon>
    </lineage>
</organism>
<comment type="caution">
    <text evidence="2">The sequence shown here is derived from an EMBL/GenBank/DDBJ whole genome shotgun (WGS) entry which is preliminary data.</text>
</comment>
<dbReference type="InterPro" id="IPR001932">
    <property type="entry name" value="PPM-type_phosphatase-like_dom"/>
</dbReference>
<dbReference type="Proteomes" id="UP001500363">
    <property type="component" value="Unassembled WGS sequence"/>
</dbReference>
<dbReference type="Pfam" id="PF13672">
    <property type="entry name" value="PP2C_2"/>
    <property type="match status" value="1"/>
</dbReference>
<name>A0ABP4M8G0_9ACTN</name>
<proteinExistence type="predicted"/>
<gene>
    <name evidence="2" type="ORF">GCM10009741_48040</name>
</gene>
<feature type="domain" description="PPM-type phosphatase" evidence="1">
    <location>
        <begin position="23"/>
        <end position="211"/>
    </location>
</feature>
<evidence type="ECO:0000313" key="2">
    <source>
        <dbReference type="EMBL" id="GAA1539692.1"/>
    </source>
</evidence>
<evidence type="ECO:0000259" key="1">
    <source>
        <dbReference type="Pfam" id="PF13672"/>
    </source>
</evidence>
<evidence type="ECO:0000313" key="3">
    <source>
        <dbReference type="Proteomes" id="UP001500363"/>
    </source>
</evidence>
<accession>A0ABP4M8G0</accession>
<keyword evidence="3" id="KW-1185">Reference proteome</keyword>
<dbReference type="EMBL" id="BAAANC010000002">
    <property type="protein sequence ID" value="GAA1539692.1"/>
    <property type="molecule type" value="Genomic_DNA"/>
</dbReference>
<dbReference type="SUPFAM" id="SSF81606">
    <property type="entry name" value="PP2C-like"/>
    <property type="match status" value="1"/>
</dbReference>
<dbReference type="InterPro" id="IPR036457">
    <property type="entry name" value="PPM-type-like_dom_sf"/>
</dbReference>
<reference evidence="3" key="1">
    <citation type="journal article" date="2019" name="Int. J. Syst. Evol. Microbiol.">
        <title>The Global Catalogue of Microorganisms (GCM) 10K type strain sequencing project: providing services to taxonomists for standard genome sequencing and annotation.</title>
        <authorList>
            <consortium name="The Broad Institute Genomics Platform"/>
            <consortium name="The Broad Institute Genome Sequencing Center for Infectious Disease"/>
            <person name="Wu L."/>
            <person name="Ma J."/>
        </authorList>
    </citation>
    <scope>NUCLEOTIDE SEQUENCE [LARGE SCALE GENOMIC DNA]</scope>
    <source>
        <strain evidence="3">JCM 14303</strain>
    </source>
</reference>
<sequence length="250" mass="26237">MCEGAPDRLVGVNEDLVVTGPDFVVVLDGATAPAPQAGVESGCRHDVTWLVRQLGTQLAVPLIGRSTASLADLLAEAIAGLGALHAGTCDLSNPDSPSSTVAMVRVGAESVEHLVLADSPVVLRAPDGRVTTVADDRVDYLPEYTFEAVRKARNQPGGFWVASTLPAAAYEALSGTTPREQVASVAVMTDGASRYAERYGHSWEDLVAVLESGGPRELIDRVRAYDVAAADGSFRGKRHDDASAVICRLS</sequence>
<protein>
    <submittedName>
        <fullName evidence="2">Protein phosphatase 2C domain-containing protein</fullName>
    </submittedName>
</protein>